<proteinExistence type="predicted"/>
<protein>
    <submittedName>
        <fullName evidence="2">ABC transporter substrate-binding protein</fullName>
    </submittedName>
</protein>
<evidence type="ECO:0000313" key="3">
    <source>
        <dbReference type="Proteomes" id="UP001597493"/>
    </source>
</evidence>
<evidence type="ECO:0000256" key="1">
    <source>
        <dbReference type="SAM" id="SignalP"/>
    </source>
</evidence>
<dbReference type="RefSeq" id="WP_379279155.1">
    <property type="nucleotide sequence ID" value="NZ_JBHUGT010000039.1"/>
</dbReference>
<feature type="chain" id="PRO_5045851826" evidence="1">
    <location>
        <begin position="22"/>
        <end position="541"/>
    </location>
</feature>
<organism evidence="2 3">
    <name type="scientific">Paenibacillus thailandensis</name>
    <dbReference type="NCBI Taxonomy" id="393250"/>
    <lineage>
        <taxon>Bacteria</taxon>
        <taxon>Bacillati</taxon>
        <taxon>Bacillota</taxon>
        <taxon>Bacilli</taxon>
        <taxon>Bacillales</taxon>
        <taxon>Paenibacillaceae</taxon>
        <taxon>Paenibacillus</taxon>
    </lineage>
</organism>
<dbReference type="SUPFAM" id="SSF53850">
    <property type="entry name" value="Periplasmic binding protein-like II"/>
    <property type="match status" value="1"/>
</dbReference>
<sequence length="541" mass="59691">MLIRKGLGLALAALVTVSSLAACSGGNSGAGGEAAAGATAAPSVNKTGFPIVNEPISLRFFTGKSTTNGNNFEETLVWSEYAKMTNMNVKFELVPFENLTDKRNLVLASGEYPDAFYSARVSAAELYKYGKQGVFVPLNDMIGEYAPNLKKVLDTYPFIKKGLTMPDGNIYSIPSIYDPEFLSMLIGMPLWVKQEWLDKLGMKEPTTIDEFYQFLKAVKETDLNGNGQQDEIPLSAVNIGEVIDQLKGSWGLGNRGLSHKLVDVDPQTNQLRFTKTTPEYKELLQFINKLYTEGLLDKEIFTIKDTALNAKGQAGVLAATIVPNPAAVMGQKGYIGLGTLEGPHGDKLYSHVKSPLVWVGAFAITSANKHPEATLRWIDYFYGDEGAKFYFMGLKDKTYIENPDGSLEYVKEITDNPDGLTQDQASVKYFTWMGGSYPAFAKQAYFRGSESLPEALASAEKVKNDAVKEIWTSFNFTEEETGFMSSTGADISSYISEMESKFINGSASFDEWDNYVATLKKMGSDEYMKVYQAAYDRYKAE</sequence>
<dbReference type="Proteomes" id="UP001597493">
    <property type="component" value="Unassembled WGS sequence"/>
</dbReference>
<dbReference type="PROSITE" id="PS51257">
    <property type="entry name" value="PROKAR_LIPOPROTEIN"/>
    <property type="match status" value="1"/>
</dbReference>
<comment type="caution">
    <text evidence="2">The sequence shown here is derived from an EMBL/GenBank/DDBJ whole genome shotgun (WGS) entry which is preliminary data.</text>
</comment>
<dbReference type="Gene3D" id="3.40.190.10">
    <property type="entry name" value="Periplasmic binding protein-like II"/>
    <property type="match status" value="2"/>
</dbReference>
<gene>
    <name evidence="2" type="ORF">ACFSW5_24200</name>
</gene>
<feature type="signal peptide" evidence="1">
    <location>
        <begin position="1"/>
        <end position="21"/>
    </location>
</feature>
<keyword evidence="3" id="KW-1185">Reference proteome</keyword>
<keyword evidence="1" id="KW-0732">Signal</keyword>
<dbReference type="PANTHER" id="PTHR43649">
    <property type="entry name" value="ARABINOSE-BINDING PROTEIN-RELATED"/>
    <property type="match status" value="1"/>
</dbReference>
<dbReference type="InterPro" id="IPR050490">
    <property type="entry name" value="Bact_solute-bd_prot1"/>
</dbReference>
<name>A0ABW5R4C7_9BACL</name>
<evidence type="ECO:0000313" key="2">
    <source>
        <dbReference type="EMBL" id="MFD2663345.1"/>
    </source>
</evidence>
<accession>A0ABW5R4C7</accession>
<dbReference type="PANTHER" id="PTHR43649:SF12">
    <property type="entry name" value="DIACETYLCHITOBIOSE BINDING PROTEIN DASA"/>
    <property type="match status" value="1"/>
</dbReference>
<dbReference type="EMBL" id="JBHUMY010000041">
    <property type="protein sequence ID" value="MFD2663345.1"/>
    <property type="molecule type" value="Genomic_DNA"/>
</dbReference>
<reference evidence="3" key="1">
    <citation type="journal article" date="2019" name="Int. J. Syst. Evol. Microbiol.">
        <title>The Global Catalogue of Microorganisms (GCM) 10K type strain sequencing project: providing services to taxonomists for standard genome sequencing and annotation.</title>
        <authorList>
            <consortium name="The Broad Institute Genomics Platform"/>
            <consortium name="The Broad Institute Genome Sequencing Center for Infectious Disease"/>
            <person name="Wu L."/>
            <person name="Ma J."/>
        </authorList>
    </citation>
    <scope>NUCLEOTIDE SEQUENCE [LARGE SCALE GENOMIC DNA]</scope>
    <source>
        <strain evidence="3">TISTR 1827</strain>
    </source>
</reference>